<accession>A0A917KGH0</accession>
<dbReference type="Proteomes" id="UP000637695">
    <property type="component" value="Unassembled WGS sequence"/>
</dbReference>
<evidence type="ECO:0000313" key="8">
    <source>
        <dbReference type="Proteomes" id="UP000637695"/>
    </source>
</evidence>
<reference evidence="7" key="2">
    <citation type="submission" date="2020-09" db="EMBL/GenBank/DDBJ databases">
        <authorList>
            <person name="Sun Q."/>
            <person name="Ohkuma M."/>
        </authorList>
    </citation>
    <scope>NUCLEOTIDE SEQUENCE</scope>
    <source>
        <strain evidence="7">JCM 18487</strain>
    </source>
</reference>
<dbReference type="RefSeq" id="WP_229776845.1">
    <property type="nucleotide sequence ID" value="NZ_BMOY01000044.1"/>
</dbReference>
<dbReference type="Gene3D" id="2.40.10.120">
    <property type="match status" value="1"/>
</dbReference>
<dbReference type="PRINTS" id="PR00834">
    <property type="entry name" value="PROTEASES2C"/>
</dbReference>
<organism evidence="7 8">
    <name type="scientific">Alicyclobacillus cellulosilyticus</name>
    <dbReference type="NCBI Taxonomy" id="1003997"/>
    <lineage>
        <taxon>Bacteria</taxon>
        <taxon>Bacillati</taxon>
        <taxon>Bacillota</taxon>
        <taxon>Bacilli</taxon>
        <taxon>Bacillales</taxon>
        <taxon>Alicyclobacillaceae</taxon>
        <taxon>Alicyclobacillus</taxon>
    </lineage>
</organism>
<proteinExistence type="predicted"/>
<feature type="domain" description="PDZ" evidence="6">
    <location>
        <begin position="318"/>
        <end position="405"/>
    </location>
</feature>
<name>A0A917KGH0_9BACL</name>
<dbReference type="SUPFAM" id="SSF50494">
    <property type="entry name" value="Trypsin-like serine proteases"/>
    <property type="match status" value="1"/>
</dbReference>
<keyword evidence="2" id="KW-0378">Hydrolase</keyword>
<evidence type="ECO:0000256" key="2">
    <source>
        <dbReference type="ARBA" id="ARBA00022801"/>
    </source>
</evidence>
<sequence>MVRQRWYEGDWDHARRGRRWTRWGLALLAVYALGVWTGTGLAHRGAAASGPAPAGQGNAEHKPGPGTGASGTPQRGQPATGQAGGGVANGGSAGVLPPGLDSSIITRVYQQAKDSVFTITAVAHAGNKSSSPEEDIGTGFLIDERGNIATNNHVVNGQKTVTVTVGHQTYRGVVVGKDPIDDLAVVHITPPPGIRPLPLGTSRHLVPGELVIAIGNPFQLTNSVTAGIVSGLNRSMPSQSGRVMSGLIQTDAALNPGNSGGPLLDARGEVVGINTAIESPVEGSVGIGFAIPIDRLKRLLPTLLRGEAVDQPWLGIVAIDIDPALQQQYHLTVAQGVLVIQLPPGSPAAKAGVHGDSGTEKHPKGDGDIIVAVDGVPVASVGDVTAIISEHAVGDQVDLTVLRGGKTLHIPVTLGSWLHRNDAAKASAAGK</sequence>
<feature type="region of interest" description="Disordered" evidence="4">
    <location>
        <begin position="43"/>
        <end position="93"/>
    </location>
</feature>
<evidence type="ECO:0000256" key="4">
    <source>
        <dbReference type="SAM" id="MobiDB-lite"/>
    </source>
</evidence>
<dbReference type="Gene3D" id="2.30.42.10">
    <property type="match status" value="1"/>
</dbReference>
<feature type="compositionally biased region" description="Gly residues" evidence="4">
    <location>
        <begin position="82"/>
        <end position="93"/>
    </location>
</feature>
<dbReference type="SMART" id="SM00228">
    <property type="entry name" value="PDZ"/>
    <property type="match status" value="1"/>
</dbReference>
<evidence type="ECO:0000259" key="6">
    <source>
        <dbReference type="PROSITE" id="PS50106"/>
    </source>
</evidence>
<dbReference type="GO" id="GO:0004252">
    <property type="term" value="F:serine-type endopeptidase activity"/>
    <property type="evidence" value="ECO:0007669"/>
    <property type="project" value="InterPro"/>
</dbReference>
<evidence type="ECO:0000313" key="7">
    <source>
        <dbReference type="EMBL" id="GGJ12345.1"/>
    </source>
</evidence>
<dbReference type="SUPFAM" id="SSF50156">
    <property type="entry name" value="PDZ domain-like"/>
    <property type="match status" value="1"/>
</dbReference>
<keyword evidence="3" id="KW-0720">Serine protease</keyword>
<gene>
    <name evidence="7" type="ORF">GCM10010885_22140</name>
</gene>
<dbReference type="Pfam" id="PF13180">
    <property type="entry name" value="PDZ_2"/>
    <property type="match status" value="1"/>
</dbReference>
<dbReference type="InterPro" id="IPR001478">
    <property type="entry name" value="PDZ"/>
</dbReference>
<evidence type="ECO:0000256" key="3">
    <source>
        <dbReference type="ARBA" id="ARBA00022825"/>
    </source>
</evidence>
<dbReference type="AlphaFoldDB" id="A0A917KGH0"/>
<comment type="caution">
    <text evidence="7">The sequence shown here is derived from an EMBL/GenBank/DDBJ whole genome shotgun (WGS) entry which is preliminary data.</text>
</comment>
<reference evidence="7" key="1">
    <citation type="journal article" date="2014" name="Int. J. Syst. Evol. Microbiol.">
        <title>Complete genome sequence of Corynebacterium casei LMG S-19264T (=DSM 44701T), isolated from a smear-ripened cheese.</title>
        <authorList>
            <consortium name="US DOE Joint Genome Institute (JGI-PGF)"/>
            <person name="Walter F."/>
            <person name="Albersmeier A."/>
            <person name="Kalinowski J."/>
            <person name="Ruckert C."/>
        </authorList>
    </citation>
    <scope>NUCLEOTIDE SEQUENCE</scope>
    <source>
        <strain evidence="7">JCM 18487</strain>
    </source>
</reference>
<dbReference type="InterPro" id="IPR001940">
    <property type="entry name" value="Peptidase_S1C"/>
</dbReference>
<feature type="transmembrane region" description="Helical" evidence="5">
    <location>
        <begin position="20"/>
        <end position="39"/>
    </location>
</feature>
<evidence type="ECO:0000256" key="1">
    <source>
        <dbReference type="ARBA" id="ARBA00022670"/>
    </source>
</evidence>
<keyword evidence="1 7" id="KW-0645">Protease</keyword>
<feature type="compositionally biased region" description="Low complexity" evidence="4">
    <location>
        <begin position="43"/>
        <end position="58"/>
    </location>
</feature>
<dbReference type="InterPro" id="IPR051201">
    <property type="entry name" value="Chloro_Bact_Ser_Proteases"/>
</dbReference>
<dbReference type="Pfam" id="PF13365">
    <property type="entry name" value="Trypsin_2"/>
    <property type="match status" value="1"/>
</dbReference>
<dbReference type="EMBL" id="BMOY01000044">
    <property type="protein sequence ID" value="GGJ12345.1"/>
    <property type="molecule type" value="Genomic_DNA"/>
</dbReference>
<dbReference type="PANTHER" id="PTHR43343">
    <property type="entry name" value="PEPTIDASE S12"/>
    <property type="match status" value="1"/>
</dbReference>
<dbReference type="InterPro" id="IPR009003">
    <property type="entry name" value="Peptidase_S1_PA"/>
</dbReference>
<keyword evidence="8" id="KW-1185">Reference proteome</keyword>
<keyword evidence="5" id="KW-1133">Transmembrane helix</keyword>
<evidence type="ECO:0000256" key="5">
    <source>
        <dbReference type="SAM" id="Phobius"/>
    </source>
</evidence>
<dbReference type="InterPro" id="IPR036034">
    <property type="entry name" value="PDZ_sf"/>
</dbReference>
<dbReference type="GO" id="GO:0006508">
    <property type="term" value="P:proteolysis"/>
    <property type="evidence" value="ECO:0007669"/>
    <property type="project" value="UniProtKB-KW"/>
</dbReference>
<keyword evidence="5" id="KW-0472">Membrane</keyword>
<dbReference type="PROSITE" id="PS50106">
    <property type="entry name" value="PDZ"/>
    <property type="match status" value="1"/>
</dbReference>
<keyword evidence="5" id="KW-0812">Transmembrane</keyword>
<dbReference type="PANTHER" id="PTHR43343:SF3">
    <property type="entry name" value="PROTEASE DO-LIKE 8, CHLOROPLASTIC"/>
    <property type="match status" value="1"/>
</dbReference>
<protein>
    <submittedName>
        <fullName evidence="7">Serine protease</fullName>
    </submittedName>
</protein>